<dbReference type="InterPro" id="IPR049326">
    <property type="entry name" value="Rhodopsin_dom_fungi"/>
</dbReference>
<evidence type="ECO:0000259" key="3">
    <source>
        <dbReference type="Pfam" id="PF20684"/>
    </source>
</evidence>
<feature type="transmembrane region" description="Helical" evidence="2">
    <location>
        <begin position="111"/>
        <end position="133"/>
    </location>
</feature>
<dbReference type="Proteomes" id="UP001369815">
    <property type="component" value="Unassembled WGS sequence"/>
</dbReference>
<dbReference type="AlphaFoldDB" id="A0AAX6M9A5"/>
<keyword evidence="2" id="KW-0472">Membrane</keyword>
<keyword evidence="5" id="KW-1185">Reference proteome</keyword>
<dbReference type="Pfam" id="PF20684">
    <property type="entry name" value="Fung_rhodopsin"/>
    <property type="match status" value="1"/>
</dbReference>
<feature type="transmembrane region" description="Helical" evidence="2">
    <location>
        <begin position="78"/>
        <end position="99"/>
    </location>
</feature>
<feature type="transmembrane region" description="Helical" evidence="2">
    <location>
        <begin position="220"/>
        <end position="238"/>
    </location>
</feature>
<accession>A0AAX6M9A5</accession>
<dbReference type="PANTHER" id="PTHR38794:SF1">
    <property type="entry name" value="INTEGRAL MEMBRANE PROTEIN"/>
    <property type="match status" value="1"/>
</dbReference>
<sequence>MNASDTNVSLHDSPDNHGLVTKWGVSKSFHVDDTMIVASLVFSIAQTIAASIAVGNGLGRHQDTLSGDNIIAFQKSYYAANVLFVASQAFSKLSVIFFIRVISPINFHRILTWILIGATLAWALTSILVLIFQCDPPGTWEILGDECIDQDSMWNYINTVDIVLDFCLIWLPFVVVWKLQTHLQRKITVISCFATRILTIAALIWQMIESQTVSNHQDATFTYWLIGVAMTLAQNLGIMTASAPYLKPFLDSLESGMIRSDDLRRRGNATGKSLYGYGRKQDGSGASKSTHSTSHELGNLGMVNSQVTTSVTVGTAHGAPEWDASSRSSQAKLIKQVKSWGVTSSPTPAAE</sequence>
<evidence type="ECO:0000256" key="2">
    <source>
        <dbReference type="SAM" id="Phobius"/>
    </source>
</evidence>
<comment type="caution">
    <text evidence="4">The sequence shown here is derived from an EMBL/GenBank/DDBJ whole genome shotgun (WGS) entry which is preliminary data.</text>
</comment>
<feature type="transmembrane region" description="Helical" evidence="2">
    <location>
        <begin position="36"/>
        <end position="58"/>
    </location>
</feature>
<keyword evidence="2" id="KW-1133">Transmembrane helix</keyword>
<name>A0AAX6M9A5_9PEZI</name>
<gene>
    <name evidence="4" type="ORF">Daesc_009314</name>
</gene>
<dbReference type="PANTHER" id="PTHR38794">
    <property type="entry name" value="INTEGRAL MEMBRANE PROTEIN"/>
    <property type="match status" value="1"/>
</dbReference>
<reference evidence="4 5" key="1">
    <citation type="journal article" date="2024" name="Front Chem Biol">
        <title>Unveiling the potential of Daldinia eschscholtzii MFLUCC 19-0629 through bioactivity and bioinformatics studies for enhanced sustainable agriculture production.</title>
        <authorList>
            <person name="Brooks S."/>
            <person name="Weaver J.A."/>
            <person name="Klomchit A."/>
            <person name="Alharthi S.A."/>
            <person name="Onlamun T."/>
            <person name="Nurani R."/>
            <person name="Vong T.K."/>
            <person name="Alberti F."/>
            <person name="Greco C."/>
        </authorList>
    </citation>
    <scope>NUCLEOTIDE SEQUENCE [LARGE SCALE GENOMIC DNA]</scope>
    <source>
        <strain evidence="4">MFLUCC 19-0629</strain>
    </source>
</reference>
<protein>
    <recommendedName>
        <fullName evidence="3">Rhodopsin domain-containing protein</fullName>
    </recommendedName>
</protein>
<evidence type="ECO:0000313" key="5">
    <source>
        <dbReference type="Proteomes" id="UP001369815"/>
    </source>
</evidence>
<feature type="domain" description="Rhodopsin" evidence="3">
    <location>
        <begin position="19"/>
        <end position="250"/>
    </location>
</feature>
<feature type="transmembrane region" description="Helical" evidence="2">
    <location>
        <begin position="153"/>
        <end position="175"/>
    </location>
</feature>
<evidence type="ECO:0000313" key="4">
    <source>
        <dbReference type="EMBL" id="KAK6949240.1"/>
    </source>
</evidence>
<dbReference type="EMBL" id="JBANMG010000009">
    <property type="protein sequence ID" value="KAK6949240.1"/>
    <property type="molecule type" value="Genomic_DNA"/>
</dbReference>
<keyword evidence="2" id="KW-0812">Transmembrane</keyword>
<evidence type="ECO:0000256" key="1">
    <source>
        <dbReference type="SAM" id="MobiDB-lite"/>
    </source>
</evidence>
<feature type="transmembrane region" description="Helical" evidence="2">
    <location>
        <begin position="187"/>
        <end position="208"/>
    </location>
</feature>
<organism evidence="4 5">
    <name type="scientific">Daldinia eschscholtzii</name>
    <dbReference type="NCBI Taxonomy" id="292717"/>
    <lineage>
        <taxon>Eukaryota</taxon>
        <taxon>Fungi</taxon>
        <taxon>Dikarya</taxon>
        <taxon>Ascomycota</taxon>
        <taxon>Pezizomycotina</taxon>
        <taxon>Sordariomycetes</taxon>
        <taxon>Xylariomycetidae</taxon>
        <taxon>Xylariales</taxon>
        <taxon>Hypoxylaceae</taxon>
        <taxon>Daldinia</taxon>
    </lineage>
</organism>
<feature type="region of interest" description="Disordered" evidence="1">
    <location>
        <begin position="269"/>
        <end position="301"/>
    </location>
</feature>
<feature type="compositionally biased region" description="Polar residues" evidence="1">
    <location>
        <begin position="284"/>
        <end position="301"/>
    </location>
</feature>
<proteinExistence type="predicted"/>